<evidence type="ECO:0000313" key="4">
    <source>
        <dbReference type="Proteomes" id="UP001168990"/>
    </source>
</evidence>
<evidence type="ECO:0000256" key="2">
    <source>
        <dbReference type="SAM" id="SignalP"/>
    </source>
</evidence>
<reference evidence="3" key="2">
    <citation type="submission" date="2023-03" db="EMBL/GenBank/DDBJ databases">
        <authorList>
            <person name="Inwood S.N."/>
            <person name="Skelly J.G."/>
            <person name="Guhlin J."/>
            <person name="Harrop T.W.R."/>
            <person name="Goldson S.G."/>
            <person name="Dearden P.K."/>
        </authorList>
    </citation>
    <scope>NUCLEOTIDE SEQUENCE</scope>
    <source>
        <strain evidence="3">Irish</strain>
        <tissue evidence="3">Whole body</tissue>
    </source>
</reference>
<feature type="region of interest" description="Disordered" evidence="1">
    <location>
        <begin position="1022"/>
        <end position="1082"/>
    </location>
</feature>
<feature type="compositionally biased region" description="Low complexity" evidence="1">
    <location>
        <begin position="1024"/>
        <end position="1044"/>
    </location>
</feature>
<evidence type="ECO:0000313" key="3">
    <source>
        <dbReference type="EMBL" id="KAK0165271.1"/>
    </source>
</evidence>
<feature type="region of interest" description="Disordered" evidence="1">
    <location>
        <begin position="737"/>
        <end position="757"/>
    </location>
</feature>
<feature type="region of interest" description="Disordered" evidence="1">
    <location>
        <begin position="182"/>
        <end position="266"/>
    </location>
</feature>
<feature type="compositionally biased region" description="Low complexity" evidence="1">
    <location>
        <begin position="1066"/>
        <end position="1082"/>
    </location>
</feature>
<feature type="chain" id="PRO_5041220660" evidence="2">
    <location>
        <begin position="22"/>
        <end position="1109"/>
    </location>
</feature>
<reference evidence="3" key="1">
    <citation type="journal article" date="2023" name="bioRxiv">
        <title>Scaffold-level genome assemblies of two parasitoid biocontrol wasps reveal the parthenogenesis mechanism and an associated novel virus.</title>
        <authorList>
            <person name="Inwood S."/>
            <person name="Skelly J."/>
            <person name="Guhlin J."/>
            <person name="Harrop T."/>
            <person name="Goldson S."/>
            <person name="Dearden P."/>
        </authorList>
    </citation>
    <scope>NUCLEOTIDE SEQUENCE</scope>
    <source>
        <strain evidence="3">Irish</strain>
        <tissue evidence="3">Whole body</tissue>
    </source>
</reference>
<proteinExistence type="predicted"/>
<sequence length="1109" mass="122894">MGYFKAASFVYILVLIQHSLGVLNNFENKNENIDDKRTLCVGGDVINGNDAILDPIVVETESVSSVKVNKHTGSIEDRTSSVSTNFELPFSSYNNPLSIYSSETNQPFDLQLPEIFSSSASQSLNSFSQFGNTINTKRLQFGIPYTPAFPPYRNNQMKSLNIHKIPTSLEAYGPPINNPINSYFSSKENHQPPSSIRLQNNIHNDLSSNPGIFAPPTPPDIKYDGWKPIPGHISPPNHLSSSSSSSSSSPHQQSTNDNGISTLSTNNNYAQLPANEIVHSSRQLSEFSTAIPSNSYGEPINNPDDHDLKQSVRQSQISDGLPPPQIPENEPFHVNQGPTTMIFTTNSPSIKNNINDNQHHNILEALTPPYLNSGDNFSGLFRQQSHGQLKHINNNHVKINNNNINNNDLLVSQLPPFHNELFTTFTNGVNEFSNSYLAPPPSSFSSTGPYPSSRRPLYYAEPKRNQFKLINNNRNLPKFIYPRNRGSIRSPMMFPIAPPMANLIPPRTTPLVNFRQPIPSQLSSKLNYNNYPSSSAASAASSEFHDSAIENSFINNYKYSTSFDSHGSPSLNQPELVQVLSSNQPQQLENGNTDEMNEISHDESNYKFEIKVNDDIKSSSDTFSNFQKENNEAAQALAQALVSEDASSDSIQIRGSKDSYTLQIESGNDGEGMENSDGTIKHDQILSEQLLHDIISAIEQPGDGGNVQILSNPPVQSLEETHKQSDILSSSLSQHSMYHYNDNDDDNDDSQQAASELNEKSVDVTAGNNQKNIPISQIKNNAALFFNNHYHESINNIKSTFNNDKYSHDSQRIKKEYCESIKIPSAGNNKLQKESVKTGVIGCGGLSDCNINTCHRAIINNSRAHQLSNWCNCTRRNEIGVASVPSALARSASGPGAAVVGCLVGVYPCSSSTGPRGPISHHVLQNISTRQSSQAGCRACCCLHNSQPSSTVQLTSQRSSGGLSLRVARVASLTSVRTAPYVHQHHQSGLRQECSQFNHLGHHHSGGTALITNQITRHRVSCTPPLSDQQQSLQYQQSQQQQKIDQQKDPEQRDSDSQHHHHHLHQQQQQQQEQQQQQKEQQQQQQQQQQFQVTTPNKVIAFCNYENVL</sequence>
<dbReference type="AlphaFoldDB" id="A0AA39F9E0"/>
<accession>A0AA39F9E0</accession>
<feature type="compositionally biased region" description="Polar residues" evidence="1">
    <location>
        <begin position="182"/>
        <end position="210"/>
    </location>
</feature>
<feature type="compositionally biased region" description="Polar residues" evidence="1">
    <location>
        <begin position="250"/>
        <end position="266"/>
    </location>
</feature>
<feature type="region of interest" description="Disordered" evidence="1">
    <location>
        <begin position="291"/>
        <end position="336"/>
    </location>
</feature>
<keyword evidence="4" id="KW-1185">Reference proteome</keyword>
<keyword evidence="2" id="KW-0732">Signal</keyword>
<organism evidence="3 4">
    <name type="scientific">Microctonus aethiopoides</name>
    <dbReference type="NCBI Taxonomy" id="144406"/>
    <lineage>
        <taxon>Eukaryota</taxon>
        <taxon>Metazoa</taxon>
        <taxon>Ecdysozoa</taxon>
        <taxon>Arthropoda</taxon>
        <taxon>Hexapoda</taxon>
        <taxon>Insecta</taxon>
        <taxon>Pterygota</taxon>
        <taxon>Neoptera</taxon>
        <taxon>Endopterygota</taxon>
        <taxon>Hymenoptera</taxon>
        <taxon>Apocrita</taxon>
        <taxon>Ichneumonoidea</taxon>
        <taxon>Braconidae</taxon>
        <taxon>Euphorinae</taxon>
        <taxon>Microctonus</taxon>
    </lineage>
</organism>
<protein>
    <submittedName>
        <fullName evidence="3">Uncharacterized protein</fullName>
    </submittedName>
</protein>
<dbReference type="Proteomes" id="UP001168990">
    <property type="component" value="Unassembled WGS sequence"/>
</dbReference>
<name>A0AA39F9E0_9HYME</name>
<feature type="signal peptide" evidence="2">
    <location>
        <begin position="1"/>
        <end position="21"/>
    </location>
</feature>
<evidence type="ECO:0000256" key="1">
    <source>
        <dbReference type="SAM" id="MobiDB-lite"/>
    </source>
</evidence>
<feature type="compositionally biased region" description="Basic and acidic residues" evidence="1">
    <location>
        <begin position="1045"/>
        <end position="1058"/>
    </location>
</feature>
<gene>
    <name evidence="3" type="ORF">PV328_003801</name>
</gene>
<comment type="caution">
    <text evidence="3">The sequence shown here is derived from an EMBL/GenBank/DDBJ whole genome shotgun (WGS) entry which is preliminary data.</text>
</comment>
<feature type="compositionally biased region" description="Low complexity" evidence="1">
    <location>
        <begin position="240"/>
        <end position="249"/>
    </location>
</feature>
<dbReference type="EMBL" id="JAQQBS010001422">
    <property type="protein sequence ID" value="KAK0165271.1"/>
    <property type="molecule type" value="Genomic_DNA"/>
</dbReference>